<sequence>MRKLNHIAVSNNLANIAAVCVLNNNQITALQINAPDRTVTLVLLAGATRALVILAHN</sequence>
<dbReference type="AlphaFoldDB" id="A0A9N9EFW4"/>
<comment type="caution">
    <text evidence="1">The sequence shown here is derived from an EMBL/GenBank/DDBJ whole genome shotgun (WGS) entry which is preliminary data.</text>
</comment>
<protein>
    <submittedName>
        <fullName evidence="1">13951_t:CDS:1</fullName>
    </submittedName>
</protein>
<name>A0A9N9EFW4_9GLOM</name>
<dbReference type="Proteomes" id="UP000789570">
    <property type="component" value="Unassembled WGS sequence"/>
</dbReference>
<dbReference type="EMBL" id="CAJVPQ010005925">
    <property type="protein sequence ID" value="CAG8678055.1"/>
    <property type="molecule type" value="Genomic_DNA"/>
</dbReference>
<keyword evidence="2" id="KW-1185">Reference proteome</keyword>
<accession>A0A9N9EFW4</accession>
<evidence type="ECO:0000313" key="1">
    <source>
        <dbReference type="EMBL" id="CAG8678055.1"/>
    </source>
</evidence>
<gene>
    <name evidence="1" type="ORF">FCALED_LOCUS12353</name>
</gene>
<evidence type="ECO:0000313" key="2">
    <source>
        <dbReference type="Proteomes" id="UP000789570"/>
    </source>
</evidence>
<feature type="non-terminal residue" evidence="1">
    <location>
        <position position="57"/>
    </location>
</feature>
<reference evidence="1" key="1">
    <citation type="submission" date="2021-06" db="EMBL/GenBank/DDBJ databases">
        <authorList>
            <person name="Kallberg Y."/>
            <person name="Tangrot J."/>
            <person name="Rosling A."/>
        </authorList>
    </citation>
    <scope>NUCLEOTIDE SEQUENCE</scope>
    <source>
        <strain evidence="1">UK204</strain>
    </source>
</reference>
<proteinExistence type="predicted"/>
<organism evidence="1 2">
    <name type="scientific">Funneliformis caledonium</name>
    <dbReference type="NCBI Taxonomy" id="1117310"/>
    <lineage>
        <taxon>Eukaryota</taxon>
        <taxon>Fungi</taxon>
        <taxon>Fungi incertae sedis</taxon>
        <taxon>Mucoromycota</taxon>
        <taxon>Glomeromycotina</taxon>
        <taxon>Glomeromycetes</taxon>
        <taxon>Glomerales</taxon>
        <taxon>Glomeraceae</taxon>
        <taxon>Funneliformis</taxon>
    </lineage>
</organism>